<accession>E6TQL4</accession>
<dbReference type="Proteomes" id="UP000001401">
    <property type="component" value="Chromosome"/>
</dbReference>
<dbReference type="InterPro" id="IPR036291">
    <property type="entry name" value="NAD(P)-bd_dom_sf"/>
</dbReference>
<dbReference type="PANTHER" id="PTHR43818:SF11">
    <property type="entry name" value="BCDNA.GH03377"/>
    <property type="match status" value="1"/>
</dbReference>
<dbReference type="InterPro" id="IPR055170">
    <property type="entry name" value="GFO_IDH_MocA-like_dom"/>
</dbReference>
<evidence type="ECO:0000256" key="1">
    <source>
        <dbReference type="ARBA" id="ARBA00023002"/>
    </source>
</evidence>
<reference evidence="4" key="1">
    <citation type="submission" date="2010-12" db="EMBL/GenBank/DDBJ databases">
        <title>Complete sequence of Bacillus cellulosilyticus DSM 2522.</title>
        <authorList>
            <consortium name="US DOE Joint Genome Institute"/>
            <person name="Lucas S."/>
            <person name="Copeland A."/>
            <person name="Lapidus A."/>
            <person name="Cheng J.-F."/>
            <person name="Bruce D."/>
            <person name="Goodwin L."/>
            <person name="Pitluck S."/>
            <person name="Chertkov O."/>
            <person name="Detter J.C."/>
            <person name="Han C."/>
            <person name="Tapia R."/>
            <person name="Land M."/>
            <person name="Hauser L."/>
            <person name="Jeffries C."/>
            <person name="Kyrpides N."/>
            <person name="Ivanova N."/>
            <person name="Mikhailova N."/>
            <person name="Brumm P."/>
            <person name="Mead D."/>
            <person name="Woyke T."/>
        </authorList>
    </citation>
    <scope>NUCLEOTIDE SEQUENCE [LARGE SCALE GENOMIC DNA]</scope>
    <source>
        <strain evidence="4">DSM 2522</strain>
    </source>
</reference>
<dbReference type="SUPFAM" id="SSF51735">
    <property type="entry name" value="NAD(P)-binding Rossmann-fold domains"/>
    <property type="match status" value="1"/>
</dbReference>
<name>E6TQL4_EVAC2</name>
<dbReference type="InterPro" id="IPR000683">
    <property type="entry name" value="Gfo/Idh/MocA-like_OxRdtase_N"/>
</dbReference>
<dbReference type="AlphaFoldDB" id="E6TQL4"/>
<dbReference type="KEGG" id="bco:Bcell_2265"/>
<dbReference type="Pfam" id="PF01408">
    <property type="entry name" value="GFO_IDH_MocA"/>
    <property type="match status" value="1"/>
</dbReference>
<dbReference type="GO" id="GO:0000166">
    <property type="term" value="F:nucleotide binding"/>
    <property type="evidence" value="ECO:0007669"/>
    <property type="project" value="InterPro"/>
</dbReference>
<dbReference type="InterPro" id="IPR050463">
    <property type="entry name" value="Gfo/Idh/MocA_oxidrdct_glycsds"/>
</dbReference>
<evidence type="ECO:0000313" key="5">
    <source>
        <dbReference type="Proteomes" id="UP000001401"/>
    </source>
</evidence>
<dbReference type="GO" id="GO:0016491">
    <property type="term" value="F:oxidoreductase activity"/>
    <property type="evidence" value="ECO:0007669"/>
    <property type="project" value="UniProtKB-KW"/>
</dbReference>
<dbReference type="SUPFAM" id="SSF55347">
    <property type="entry name" value="Glyceraldehyde-3-phosphate dehydrogenase-like, C-terminal domain"/>
    <property type="match status" value="1"/>
</dbReference>
<dbReference type="RefSeq" id="WP_013488860.1">
    <property type="nucleotide sequence ID" value="NC_014829.1"/>
</dbReference>
<proteinExistence type="predicted"/>
<evidence type="ECO:0000313" key="4">
    <source>
        <dbReference type="EMBL" id="ADU30525.1"/>
    </source>
</evidence>
<keyword evidence="5" id="KW-1185">Reference proteome</keyword>
<evidence type="ECO:0000259" key="2">
    <source>
        <dbReference type="Pfam" id="PF01408"/>
    </source>
</evidence>
<organism evidence="4 5">
    <name type="scientific">Evansella cellulosilytica (strain ATCC 21833 / DSM 2522 / FERM P-1141 / JCM 9156 / N-4)</name>
    <name type="common">Bacillus cellulosilyticus</name>
    <dbReference type="NCBI Taxonomy" id="649639"/>
    <lineage>
        <taxon>Bacteria</taxon>
        <taxon>Bacillati</taxon>
        <taxon>Bacillota</taxon>
        <taxon>Bacilli</taxon>
        <taxon>Bacillales</taxon>
        <taxon>Bacillaceae</taxon>
        <taxon>Evansella</taxon>
    </lineage>
</organism>
<sequence>MTLKVGLIGCGNISGIYLENNSRYSSFNIIACADIDMEKAKEAATKYGIKHVYTVDEMMASHDIDIILNLTIPHVHAKVTLEALNNNKHVYSEKPIAVKLEDAKRILKEAKEKQLIVASAPDTFLGGSIQLAGNYISQGIIGEPIGASAFMMSNGPESWHPNPQFFYESGGGPMYDMGPYYISALISIFGPINRIAGSVLTPFQQRTITSEARYGEKIKVEIPTHVSGILDFSIGATATITTSFDVCGSRTPFIEIYGEKGTISLPDPNYFNQPLLIKKLGDKEWEEIQPEGNPSDNLRGIGLEDTARAIIEGYTPRASGDLALHVLEVMHGIHESSNSNKHYKMESSCKKPTLL</sequence>
<dbReference type="Pfam" id="PF22725">
    <property type="entry name" value="GFO_IDH_MocA_C3"/>
    <property type="match status" value="1"/>
</dbReference>
<feature type="domain" description="Gfo/Idh/MocA-like oxidoreductase N-terminal" evidence="2">
    <location>
        <begin position="3"/>
        <end position="118"/>
    </location>
</feature>
<dbReference type="EMBL" id="CP002394">
    <property type="protein sequence ID" value="ADU30525.1"/>
    <property type="molecule type" value="Genomic_DNA"/>
</dbReference>
<dbReference type="HOGENOM" id="CLU_023194_6_0_9"/>
<feature type="domain" description="GFO/IDH/MocA-like oxidoreductase" evidence="3">
    <location>
        <begin position="132"/>
        <end position="263"/>
    </location>
</feature>
<protein>
    <submittedName>
        <fullName evidence="4">Oxidoreductase domain protein</fullName>
    </submittedName>
</protein>
<dbReference type="OrthoDB" id="9815825at2"/>
<dbReference type="Gene3D" id="3.30.360.10">
    <property type="entry name" value="Dihydrodipicolinate Reductase, domain 2"/>
    <property type="match status" value="1"/>
</dbReference>
<keyword evidence="1" id="KW-0560">Oxidoreductase</keyword>
<dbReference type="STRING" id="649639.Bcell_2265"/>
<gene>
    <name evidence="4" type="ordered locus">Bcell_2265</name>
</gene>
<dbReference type="Gene3D" id="3.40.50.720">
    <property type="entry name" value="NAD(P)-binding Rossmann-like Domain"/>
    <property type="match status" value="1"/>
</dbReference>
<dbReference type="eggNOG" id="COG0673">
    <property type="taxonomic scope" value="Bacteria"/>
</dbReference>
<evidence type="ECO:0000259" key="3">
    <source>
        <dbReference type="Pfam" id="PF22725"/>
    </source>
</evidence>
<dbReference type="PANTHER" id="PTHR43818">
    <property type="entry name" value="BCDNA.GH03377"/>
    <property type="match status" value="1"/>
</dbReference>